<reference evidence="2 3" key="1">
    <citation type="journal article" date="2019" name="Nat. Ecol. Evol.">
        <title>Megaphylogeny resolves global patterns of mushroom evolution.</title>
        <authorList>
            <person name="Varga T."/>
            <person name="Krizsan K."/>
            <person name="Foldi C."/>
            <person name="Dima B."/>
            <person name="Sanchez-Garcia M."/>
            <person name="Sanchez-Ramirez S."/>
            <person name="Szollosi G.J."/>
            <person name="Szarkandi J.G."/>
            <person name="Papp V."/>
            <person name="Albert L."/>
            <person name="Andreopoulos W."/>
            <person name="Angelini C."/>
            <person name="Antonin V."/>
            <person name="Barry K.W."/>
            <person name="Bougher N.L."/>
            <person name="Buchanan P."/>
            <person name="Buyck B."/>
            <person name="Bense V."/>
            <person name="Catcheside P."/>
            <person name="Chovatia M."/>
            <person name="Cooper J."/>
            <person name="Damon W."/>
            <person name="Desjardin D."/>
            <person name="Finy P."/>
            <person name="Geml J."/>
            <person name="Haridas S."/>
            <person name="Hughes K."/>
            <person name="Justo A."/>
            <person name="Karasinski D."/>
            <person name="Kautmanova I."/>
            <person name="Kiss B."/>
            <person name="Kocsube S."/>
            <person name="Kotiranta H."/>
            <person name="LaButti K.M."/>
            <person name="Lechner B.E."/>
            <person name="Liimatainen K."/>
            <person name="Lipzen A."/>
            <person name="Lukacs Z."/>
            <person name="Mihaltcheva S."/>
            <person name="Morgado L.N."/>
            <person name="Niskanen T."/>
            <person name="Noordeloos M.E."/>
            <person name="Ohm R.A."/>
            <person name="Ortiz-Santana B."/>
            <person name="Ovrebo C."/>
            <person name="Racz N."/>
            <person name="Riley R."/>
            <person name="Savchenko A."/>
            <person name="Shiryaev A."/>
            <person name="Soop K."/>
            <person name="Spirin V."/>
            <person name="Szebenyi C."/>
            <person name="Tomsovsky M."/>
            <person name="Tulloss R.E."/>
            <person name="Uehling J."/>
            <person name="Grigoriev I.V."/>
            <person name="Vagvolgyi C."/>
            <person name="Papp T."/>
            <person name="Martin F.M."/>
            <person name="Miettinen O."/>
            <person name="Hibbett D.S."/>
            <person name="Nagy L.G."/>
        </authorList>
    </citation>
    <scope>NUCLEOTIDE SEQUENCE [LARGE SCALE GENOMIC DNA]</scope>
    <source>
        <strain evidence="2 3">HHB13444</strain>
    </source>
</reference>
<feature type="compositionally biased region" description="Low complexity" evidence="1">
    <location>
        <begin position="259"/>
        <end position="272"/>
    </location>
</feature>
<feature type="region of interest" description="Disordered" evidence="1">
    <location>
        <begin position="171"/>
        <end position="273"/>
    </location>
</feature>
<gene>
    <name evidence="2" type="ORF">K466DRAFT_573036</name>
</gene>
<feature type="compositionally biased region" description="Low complexity" evidence="1">
    <location>
        <begin position="94"/>
        <end position="114"/>
    </location>
</feature>
<name>A0A5C3PTC0_9APHY</name>
<dbReference type="Proteomes" id="UP000308197">
    <property type="component" value="Unassembled WGS sequence"/>
</dbReference>
<dbReference type="AlphaFoldDB" id="A0A5C3PTC0"/>
<proteinExistence type="predicted"/>
<dbReference type="EMBL" id="ML210998">
    <property type="protein sequence ID" value="TFK92437.1"/>
    <property type="molecule type" value="Genomic_DNA"/>
</dbReference>
<evidence type="ECO:0000313" key="3">
    <source>
        <dbReference type="Proteomes" id="UP000308197"/>
    </source>
</evidence>
<sequence length="311" mass="32744">MLTTIIGNAHFSSGAMRRAVLSSIAAVFGTDTLPPIYSLDDDSGQEEEELIPVPPSVDQSEAEQAQADEDWEDWLTNTIVVSPPSEDHDLQSTSSAVFSPALSAPPSLQASSGATLDPTSPEFVPSFLLDTMRPLPPGPGASSAPEDRLSNVHDWEERQRNGEVLLVATSSTLAPESSSSAAPAQTDSDGRADLVVQDADPPFMTDGRGRVVWSSTTISRGREGRRGRAASSSATIVPHPKTTPDLSAAEETSEEASQHESPGGRSASASGRLVRQRSLPLVGYVHGADGGTHLAEFMTDGRGRVVFASSR</sequence>
<dbReference type="InParanoid" id="A0A5C3PTC0"/>
<organism evidence="2 3">
    <name type="scientific">Polyporus arcularius HHB13444</name>
    <dbReference type="NCBI Taxonomy" id="1314778"/>
    <lineage>
        <taxon>Eukaryota</taxon>
        <taxon>Fungi</taxon>
        <taxon>Dikarya</taxon>
        <taxon>Basidiomycota</taxon>
        <taxon>Agaricomycotina</taxon>
        <taxon>Agaricomycetes</taxon>
        <taxon>Polyporales</taxon>
        <taxon>Polyporaceae</taxon>
        <taxon>Polyporus</taxon>
    </lineage>
</organism>
<accession>A0A5C3PTC0</accession>
<keyword evidence="3" id="KW-1185">Reference proteome</keyword>
<feature type="compositionally biased region" description="Low complexity" evidence="1">
    <location>
        <begin position="171"/>
        <end position="184"/>
    </location>
</feature>
<protein>
    <submittedName>
        <fullName evidence="2">Uncharacterized protein</fullName>
    </submittedName>
</protein>
<evidence type="ECO:0000313" key="2">
    <source>
        <dbReference type="EMBL" id="TFK92437.1"/>
    </source>
</evidence>
<evidence type="ECO:0000256" key="1">
    <source>
        <dbReference type="SAM" id="MobiDB-lite"/>
    </source>
</evidence>
<feature type="region of interest" description="Disordered" evidence="1">
    <location>
        <begin position="81"/>
        <end position="148"/>
    </location>
</feature>